<evidence type="ECO:0000259" key="2">
    <source>
        <dbReference type="PROSITE" id="PS50141"/>
    </source>
</evidence>
<accession>A0AAD3CLP2</accession>
<dbReference type="PANTHER" id="PTHR10910">
    <property type="entry name" value="EUKARYOTE SPECIFIC DSRNA BINDING PROTEIN"/>
    <property type="match status" value="1"/>
</dbReference>
<dbReference type="GO" id="GO:0008251">
    <property type="term" value="F:tRNA-specific adenosine deaminase activity"/>
    <property type="evidence" value="ECO:0007669"/>
    <property type="project" value="TreeGrafter"/>
</dbReference>
<evidence type="ECO:0000256" key="1">
    <source>
        <dbReference type="SAM" id="MobiDB-lite"/>
    </source>
</evidence>
<dbReference type="InterPro" id="IPR002466">
    <property type="entry name" value="A_deamin"/>
</dbReference>
<dbReference type="GO" id="GO:0006382">
    <property type="term" value="P:adenosine to inosine editing"/>
    <property type="evidence" value="ECO:0007669"/>
    <property type="project" value="TreeGrafter"/>
</dbReference>
<dbReference type="SMART" id="SM00552">
    <property type="entry name" value="ADEAMc"/>
    <property type="match status" value="1"/>
</dbReference>
<dbReference type="GO" id="GO:0003725">
    <property type="term" value="F:double-stranded RNA binding"/>
    <property type="evidence" value="ECO:0007669"/>
    <property type="project" value="TreeGrafter"/>
</dbReference>
<dbReference type="Pfam" id="PF02137">
    <property type="entry name" value="A_deamin"/>
    <property type="match status" value="1"/>
</dbReference>
<keyword evidence="4" id="KW-1185">Reference proteome</keyword>
<dbReference type="GO" id="GO:0006396">
    <property type="term" value="P:RNA processing"/>
    <property type="evidence" value="ECO:0007669"/>
    <property type="project" value="InterPro"/>
</dbReference>
<reference evidence="3 4" key="1">
    <citation type="journal article" date="2021" name="Sci. Rep.">
        <title>The genome of the diatom Chaetoceros tenuissimus carries an ancient integrated fragment of an extant virus.</title>
        <authorList>
            <person name="Hongo Y."/>
            <person name="Kimura K."/>
            <person name="Takaki Y."/>
            <person name="Yoshida Y."/>
            <person name="Baba S."/>
            <person name="Kobayashi G."/>
            <person name="Nagasaki K."/>
            <person name="Hano T."/>
            <person name="Tomaru Y."/>
        </authorList>
    </citation>
    <scope>NUCLEOTIDE SEQUENCE [LARGE SCALE GENOMIC DNA]</scope>
    <source>
        <strain evidence="3 4">NIES-3715</strain>
    </source>
</reference>
<evidence type="ECO:0000313" key="3">
    <source>
        <dbReference type="EMBL" id="GFH47350.1"/>
    </source>
</evidence>
<dbReference type="PANTHER" id="PTHR10910:SF62">
    <property type="entry name" value="AT07585P-RELATED"/>
    <property type="match status" value="1"/>
</dbReference>
<protein>
    <recommendedName>
        <fullName evidence="2">A to I editase domain-containing protein</fullName>
    </recommendedName>
</protein>
<proteinExistence type="predicted"/>
<dbReference type="AlphaFoldDB" id="A0AAD3CLP2"/>
<gene>
    <name evidence="3" type="ORF">CTEN210_03825</name>
</gene>
<feature type="region of interest" description="Disordered" evidence="1">
    <location>
        <begin position="1"/>
        <end position="20"/>
    </location>
</feature>
<comment type="caution">
    <text evidence="3">The sequence shown here is derived from an EMBL/GenBank/DDBJ whole genome shotgun (WGS) entry which is preliminary data.</text>
</comment>
<name>A0AAD3CLP2_9STRA</name>
<feature type="compositionally biased region" description="Polar residues" evidence="1">
    <location>
        <begin position="1"/>
        <end position="10"/>
    </location>
</feature>
<dbReference type="GO" id="GO:0003726">
    <property type="term" value="F:double-stranded RNA adenosine deaminase activity"/>
    <property type="evidence" value="ECO:0007669"/>
    <property type="project" value="TreeGrafter"/>
</dbReference>
<dbReference type="EMBL" id="BLLK01000023">
    <property type="protein sequence ID" value="GFH47350.1"/>
    <property type="molecule type" value="Genomic_DNA"/>
</dbReference>
<dbReference type="Proteomes" id="UP001054902">
    <property type="component" value="Unassembled WGS sequence"/>
</dbReference>
<feature type="domain" description="A to I editase" evidence="2">
    <location>
        <begin position="80"/>
        <end position="473"/>
    </location>
</feature>
<dbReference type="GO" id="GO:0005730">
    <property type="term" value="C:nucleolus"/>
    <property type="evidence" value="ECO:0007669"/>
    <property type="project" value="TreeGrafter"/>
</dbReference>
<sequence length="487" mass="55242">MASTSNTLQQNHKEGAVRHAEKRRIATCRFADRVAAVSIEAFKQRVPQKWREENKQVCLATFVVHLEQVDGEEGRLDVISLGVGTKYLSQETLRKEYDAPDFEYGKRIRDSHAEVLARRALRKKILIEIKNCMKGSSSELLQAMETKDGKQQFQLKQGVSIHMYTSSTPCGNSSLKKFATLSKEKFNDDLEKDEWPTNMHEAIPAHSLHLGQLALLVKKDISANEKCGAIDEAKFAHLPKKQRKWPANISDEWCPPNTAPPRIGKGSIHSCSDKICRWNYLGLQGSLLSSLLDGPLYMKSITIGRKFSRVTAQRAVCCRGLCNKLRVKRKRDDKDKDVVEQLDEKYKHSCPSVMCTAEYLDDSGVLEMSGEKVIGQDVRFLSTLCWLWYCNNENGSNVTHAECINGETGLVYDYKQGKKTSNTSSISTFQMTLDFIEVEKIQDAVFVHTLGDLRNLKRQVASDYEAAKDILLTKHQVFNMWNRRNGL</sequence>
<dbReference type="PROSITE" id="PS50141">
    <property type="entry name" value="A_DEAMIN_EDITASE"/>
    <property type="match status" value="1"/>
</dbReference>
<dbReference type="GO" id="GO:0005737">
    <property type="term" value="C:cytoplasm"/>
    <property type="evidence" value="ECO:0007669"/>
    <property type="project" value="TreeGrafter"/>
</dbReference>
<evidence type="ECO:0000313" key="4">
    <source>
        <dbReference type="Proteomes" id="UP001054902"/>
    </source>
</evidence>
<organism evidence="3 4">
    <name type="scientific">Chaetoceros tenuissimus</name>
    <dbReference type="NCBI Taxonomy" id="426638"/>
    <lineage>
        <taxon>Eukaryota</taxon>
        <taxon>Sar</taxon>
        <taxon>Stramenopiles</taxon>
        <taxon>Ochrophyta</taxon>
        <taxon>Bacillariophyta</taxon>
        <taxon>Coscinodiscophyceae</taxon>
        <taxon>Chaetocerotophycidae</taxon>
        <taxon>Chaetocerotales</taxon>
        <taxon>Chaetocerotaceae</taxon>
        <taxon>Chaetoceros</taxon>
    </lineage>
</organism>